<name>A0A9J6ENV7_RHIMP</name>
<dbReference type="InterPro" id="IPR009567">
    <property type="entry name" value="SARAF"/>
</dbReference>
<dbReference type="AlphaFoldDB" id="A0A9J6ENV7"/>
<evidence type="ECO:0000256" key="1">
    <source>
        <dbReference type="ARBA" id="ARBA00004115"/>
    </source>
</evidence>
<evidence type="ECO:0000259" key="16">
    <source>
        <dbReference type="Pfam" id="PF23069"/>
    </source>
</evidence>
<keyword evidence="12 15" id="KW-0472">Membrane</keyword>
<keyword evidence="4" id="KW-0813">Transport</keyword>
<evidence type="ECO:0000256" key="10">
    <source>
        <dbReference type="ARBA" id="ARBA00022989"/>
    </source>
</evidence>
<evidence type="ECO:0000313" key="19">
    <source>
        <dbReference type="Proteomes" id="UP000821866"/>
    </source>
</evidence>
<evidence type="ECO:0000256" key="15">
    <source>
        <dbReference type="SAM" id="Phobius"/>
    </source>
</evidence>
<evidence type="ECO:0000256" key="11">
    <source>
        <dbReference type="ARBA" id="ARBA00023065"/>
    </source>
</evidence>
<evidence type="ECO:0000256" key="7">
    <source>
        <dbReference type="ARBA" id="ARBA00022729"/>
    </source>
</evidence>
<dbReference type="PANTHER" id="PTHR15929:SF0">
    <property type="entry name" value="STORE-OPERATED CALCIUM ENTRY-ASSOCIATED REGULATORY FACTOR"/>
    <property type="match status" value="1"/>
</dbReference>
<evidence type="ECO:0000256" key="12">
    <source>
        <dbReference type="ARBA" id="ARBA00023136"/>
    </source>
</evidence>
<feature type="domain" description="DUF7042" evidence="16">
    <location>
        <begin position="432"/>
        <end position="561"/>
    </location>
</feature>
<evidence type="ECO:0000256" key="14">
    <source>
        <dbReference type="SAM" id="MobiDB-lite"/>
    </source>
</evidence>
<evidence type="ECO:0000259" key="17">
    <source>
        <dbReference type="Pfam" id="PF23070"/>
    </source>
</evidence>
<keyword evidence="10 15" id="KW-1133">Transmembrane helix</keyword>
<feature type="transmembrane region" description="Helical" evidence="15">
    <location>
        <begin position="181"/>
        <end position="202"/>
    </location>
</feature>
<protein>
    <recommendedName>
        <fullName evidence="3">Store-operated calcium entry-associated regulatory factor</fullName>
    </recommendedName>
    <alternativeName>
        <fullName evidence="13">Transmembrane protein 66</fullName>
    </alternativeName>
</protein>
<evidence type="ECO:0000256" key="3">
    <source>
        <dbReference type="ARBA" id="ARBA00016584"/>
    </source>
</evidence>
<dbReference type="GO" id="GO:0005789">
    <property type="term" value="C:endoplasmic reticulum membrane"/>
    <property type="evidence" value="ECO:0007669"/>
    <property type="project" value="UniProtKB-SubCell"/>
</dbReference>
<dbReference type="Pfam" id="PF23069">
    <property type="entry name" value="DUF7042"/>
    <property type="match status" value="1"/>
</dbReference>
<keyword evidence="11" id="KW-0406">Ion transport</keyword>
<comment type="caution">
    <text evidence="18">The sequence shown here is derived from an EMBL/GenBank/DDBJ whole genome shotgun (WGS) entry which is preliminary data.</text>
</comment>
<dbReference type="GO" id="GO:0006816">
    <property type="term" value="P:calcium ion transport"/>
    <property type="evidence" value="ECO:0007669"/>
    <property type="project" value="UniProtKB-KW"/>
</dbReference>
<reference evidence="18" key="2">
    <citation type="submission" date="2021-09" db="EMBL/GenBank/DDBJ databases">
        <authorList>
            <person name="Jia N."/>
            <person name="Wang J."/>
            <person name="Shi W."/>
            <person name="Du L."/>
            <person name="Sun Y."/>
            <person name="Zhan W."/>
            <person name="Jiang J."/>
            <person name="Wang Q."/>
            <person name="Zhang B."/>
            <person name="Ji P."/>
            <person name="Sakyi L.B."/>
            <person name="Cui X."/>
            <person name="Yuan T."/>
            <person name="Jiang B."/>
            <person name="Yang W."/>
            <person name="Lam T.T.-Y."/>
            <person name="Chang Q."/>
            <person name="Ding S."/>
            <person name="Wang X."/>
            <person name="Zhu J."/>
            <person name="Ruan X."/>
            <person name="Zhao L."/>
            <person name="Wei J."/>
            <person name="Que T."/>
            <person name="Du C."/>
            <person name="Cheng J."/>
            <person name="Dai P."/>
            <person name="Han X."/>
            <person name="Huang E."/>
            <person name="Gao Y."/>
            <person name="Liu J."/>
            <person name="Shao H."/>
            <person name="Ye R."/>
            <person name="Li L."/>
            <person name="Wei W."/>
            <person name="Wang X."/>
            <person name="Wang C."/>
            <person name="Huo Q."/>
            <person name="Li W."/>
            <person name="Guo W."/>
            <person name="Chen H."/>
            <person name="Chen S."/>
            <person name="Zhou L."/>
            <person name="Zhou L."/>
            <person name="Ni X."/>
            <person name="Tian J."/>
            <person name="Zhou Y."/>
            <person name="Sheng Y."/>
            <person name="Liu T."/>
            <person name="Pan Y."/>
            <person name="Xia L."/>
            <person name="Li J."/>
            <person name="Zhao F."/>
            <person name="Cao W."/>
        </authorList>
    </citation>
    <scope>NUCLEOTIDE SEQUENCE</scope>
    <source>
        <strain evidence="18">Rmic-2018</strain>
        <tissue evidence="18">Larvae</tissue>
    </source>
</reference>
<dbReference type="InterPro" id="IPR055471">
    <property type="entry name" value="DUF7043"/>
</dbReference>
<keyword evidence="5" id="KW-0109">Calcium transport</keyword>
<dbReference type="EMBL" id="JABSTU010000003">
    <property type="protein sequence ID" value="KAH8036138.1"/>
    <property type="molecule type" value="Genomic_DNA"/>
</dbReference>
<evidence type="ECO:0000256" key="6">
    <source>
        <dbReference type="ARBA" id="ARBA00022692"/>
    </source>
</evidence>
<evidence type="ECO:0000256" key="8">
    <source>
        <dbReference type="ARBA" id="ARBA00022824"/>
    </source>
</evidence>
<dbReference type="InterPro" id="IPR055470">
    <property type="entry name" value="DUF7042"/>
</dbReference>
<comment type="subcellular location">
    <subcellularLocation>
        <location evidence="1">Endoplasmic reticulum membrane</location>
        <topology evidence="1">Single-pass type I membrane protein</topology>
    </subcellularLocation>
</comment>
<reference evidence="18" key="1">
    <citation type="journal article" date="2020" name="Cell">
        <title>Large-Scale Comparative Analyses of Tick Genomes Elucidate Their Genetic Diversity and Vector Capacities.</title>
        <authorList>
            <consortium name="Tick Genome and Microbiome Consortium (TIGMIC)"/>
            <person name="Jia N."/>
            <person name="Wang J."/>
            <person name="Shi W."/>
            <person name="Du L."/>
            <person name="Sun Y."/>
            <person name="Zhan W."/>
            <person name="Jiang J.F."/>
            <person name="Wang Q."/>
            <person name="Zhang B."/>
            <person name="Ji P."/>
            <person name="Bell-Sakyi L."/>
            <person name="Cui X.M."/>
            <person name="Yuan T.T."/>
            <person name="Jiang B.G."/>
            <person name="Yang W.F."/>
            <person name="Lam T.T."/>
            <person name="Chang Q.C."/>
            <person name="Ding S.J."/>
            <person name="Wang X.J."/>
            <person name="Zhu J.G."/>
            <person name="Ruan X.D."/>
            <person name="Zhao L."/>
            <person name="Wei J.T."/>
            <person name="Ye R.Z."/>
            <person name="Que T.C."/>
            <person name="Du C.H."/>
            <person name="Zhou Y.H."/>
            <person name="Cheng J.X."/>
            <person name="Dai P.F."/>
            <person name="Guo W.B."/>
            <person name="Han X.H."/>
            <person name="Huang E.J."/>
            <person name="Li L.F."/>
            <person name="Wei W."/>
            <person name="Gao Y.C."/>
            <person name="Liu J.Z."/>
            <person name="Shao H.Z."/>
            <person name="Wang X."/>
            <person name="Wang C.C."/>
            <person name="Yang T.C."/>
            <person name="Huo Q.B."/>
            <person name="Li W."/>
            <person name="Chen H.Y."/>
            <person name="Chen S.E."/>
            <person name="Zhou L.G."/>
            <person name="Ni X.B."/>
            <person name="Tian J.H."/>
            <person name="Sheng Y."/>
            <person name="Liu T."/>
            <person name="Pan Y.S."/>
            <person name="Xia L.Y."/>
            <person name="Li J."/>
            <person name="Zhao F."/>
            <person name="Cao W.C."/>
        </authorList>
    </citation>
    <scope>NUCLEOTIDE SEQUENCE</scope>
    <source>
        <strain evidence="18">Rmic-2018</strain>
    </source>
</reference>
<dbReference type="VEuPathDB" id="VectorBase:LOC119181261"/>
<feature type="region of interest" description="Disordered" evidence="14">
    <location>
        <begin position="151"/>
        <end position="174"/>
    </location>
</feature>
<accession>A0A9J6ENV7</accession>
<dbReference type="Proteomes" id="UP000821866">
    <property type="component" value="Chromosome 11"/>
</dbReference>
<dbReference type="PANTHER" id="PTHR15929">
    <property type="entry name" value="STORE-OPERATED CALCIUM ENTRY-ASSOCIATED REGULATORY FACTOR"/>
    <property type="match status" value="1"/>
</dbReference>
<dbReference type="Pfam" id="PF23070">
    <property type="entry name" value="DUF7043"/>
    <property type="match status" value="1"/>
</dbReference>
<proteinExistence type="inferred from homology"/>
<evidence type="ECO:0000256" key="5">
    <source>
        <dbReference type="ARBA" id="ARBA00022568"/>
    </source>
</evidence>
<feature type="domain" description="DUF7043" evidence="17">
    <location>
        <begin position="569"/>
        <end position="680"/>
    </location>
</feature>
<evidence type="ECO:0000256" key="13">
    <source>
        <dbReference type="ARBA" id="ARBA00031116"/>
    </source>
</evidence>
<keyword evidence="6 15" id="KW-0812">Transmembrane</keyword>
<dbReference type="GO" id="GO:2001256">
    <property type="term" value="P:regulation of store-operated calcium entry"/>
    <property type="evidence" value="ECO:0007669"/>
    <property type="project" value="InterPro"/>
</dbReference>
<comment type="similarity">
    <text evidence="2">Belongs to the SARAF family.</text>
</comment>
<keyword evidence="7" id="KW-0732">Signal</keyword>
<sequence>MLRCRKQQKLVSLSSTYLVLSEMKRTMKCNYEPFHANAFVQLRQRDKVKLKDVQVLTLQQGQYTAGRRSHPVPQLNCRGGSAGCRNQPSVVQCYNRGTDGQDVQWECKAEMKRSQKFGLLRVTCEGYDSPRDEYVLVGSCGLEYYLERTTHDGNPSHGTHGQHEHKGHHSQTTPTSALPSLWNAIFAVLALLGACSLCFYCFSLRDGGPTPLGRTSHDRQEFSSTGVGFQPMRTQAAAAGYALPPPPNPYDNPPPYNPHYVSPSQQPAPNSWWVPTTQPRSSSGGPGFWTGAAAGGLLGYLLGNRVTDAGDRHLFAAPVARAFQPASYFANGSSSEGCSVIGHAYYRRPNERCTIPQTLQGEWYSKESGDDTYTTIDNNRMSNRGDCLHLVNRNNDNFTIIFEYSACYYCVRIFVRTLNVLEKIETTNPTAKNCRSSLEGVWKFAYQNTYKFTGECKHPDANITACQMPGTQFFVVNQQFTINYKQCEGMQETEEGEVQYKCLGDWYIGKDHYFAVMNTRESRIDAKLANRDDDIYLGVSIEPECSSLKTPQESPERYRLEQVKTEIVQPSCTLPDNFTGTWLNTANFDALVVINKTHIVETWKPDTGRIREQIYVCVEAREDRYLMARHGIHGCQRDFVCFNFVPRHHSVIRYRKGKEMITDVFSTVCSVDHVPDKQQWRYDILICESLFSYDREIALHASTSFTT</sequence>
<evidence type="ECO:0000313" key="18">
    <source>
        <dbReference type="EMBL" id="KAH8036138.1"/>
    </source>
</evidence>
<gene>
    <name evidence="18" type="ORF">HPB51_017949</name>
</gene>
<keyword evidence="8" id="KW-0256">Endoplasmic reticulum</keyword>
<dbReference type="Pfam" id="PF06682">
    <property type="entry name" value="SARAF"/>
    <property type="match status" value="1"/>
</dbReference>
<dbReference type="VEuPathDB" id="VectorBase:LOC119181796"/>
<organism evidence="18 19">
    <name type="scientific">Rhipicephalus microplus</name>
    <name type="common">Cattle tick</name>
    <name type="synonym">Boophilus microplus</name>
    <dbReference type="NCBI Taxonomy" id="6941"/>
    <lineage>
        <taxon>Eukaryota</taxon>
        <taxon>Metazoa</taxon>
        <taxon>Ecdysozoa</taxon>
        <taxon>Arthropoda</taxon>
        <taxon>Chelicerata</taxon>
        <taxon>Arachnida</taxon>
        <taxon>Acari</taxon>
        <taxon>Parasitiformes</taxon>
        <taxon>Ixodida</taxon>
        <taxon>Ixodoidea</taxon>
        <taxon>Ixodidae</taxon>
        <taxon>Rhipicephalinae</taxon>
        <taxon>Rhipicephalus</taxon>
        <taxon>Boophilus</taxon>
    </lineage>
</organism>
<evidence type="ECO:0000256" key="4">
    <source>
        <dbReference type="ARBA" id="ARBA00022448"/>
    </source>
</evidence>
<evidence type="ECO:0000256" key="9">
    <source>
        <dbReference type="ARBA" id="ARBA00022837"/>
    </source>
</evidence>
<evidence type="ECO:0000256" key="2">
    <source>
        <dbReference type="ARBA" id="ARBA00006833"/>
    </source>
</evidence>
<keyword evidence="19" id="KW-1185">Reference proteome</keyword>
<keyword evidence="9" id="KW-0106">Calcium</keyword>